<dbReference type="Gene3D" id="3.30.450.40">
    <property type="match status" value="1"/>
</dbReference>
<dbReference type="InterPro" id="IPR000700">
    <property type="entry name" value="PAS-assoc_C"/>
</dbReference>
<dbReference type="InterPro" id="IPR035965">
    <property type="entry name" value="PAS-like_dom_sf"/>
</dbReference>
<keyword evidence="15" id="KW-1185">Reference proteome</keyword>
<dbReference type="SUPFAM" id="SSF52172">
    <property type="entry name" value="CheY-like"/>
    <property type="match status" value="1"/>
</dbReference>
<dbReference type="PROSITE" id="PS50112">
    <property type="entry name" value="PAS"/>
    <property type="match status" value="2"/>
</dbReference>
<dbReference type="InterPro" id="IPR001789">
    <property type="entry name" value="Sig_transdc_resp-reg_receiver"/>
</dbReference>
<dbReference type="Proteomes" id="UP000325286">
    <property type="component" value="Chromosome"/>
</dbReference>
<evidence type="ECO:0000256" key="7">
    <source>
        <dbReference type="ARBA" id="ARBA00022840"/>
    </source>
</evidence>
<dbReference type="FunFam" id="3.30.450.20:FF:000099">
    <property type="entry name" value="Sensory box sensor histidine kinase"/>
    <property type="match status" value="1"/>
</dbReference>
<dbReference type="InterPro" id="IPR011006">
    <property type="entry name" value="CheY-like_superfamily"/>
</dbReference>
<dbReference type="Gene3D" id="3.30.450.20">
    <property type="entry name" value="PAS domain"/>
    <property type="match status" value="3"/>
</dbReference>
<dbReference type="CDD" id="cd17574">
    <property type="entry name" value="REC_OmpR"/>
    <property type="match status" value="1"/>
</dbReference>
<reference evidence="14 15" key="1">
    <citation type="submission" date="2019-08" db="EMBL/GenBank/DDBJ databases">
        <title>Deep-cultivation of Planctomycetes and their phenomic and genomic characterization uncovers novel biology.</title>
        <authorList>
            <person name="Wiegand S."/>
            <person name="Jogler M."/>
            <person name="Boedeker C."/>
            <person name="Pinto D."/>
            <person name="Vollmers J."/>
            <person name="Rivas-Marin E."/>
            <person name="Kohn T."/>
            <person name="Peeters S.H."/>
            <person name="Heuer A."/>
            <person name="Rast P."/>
            <person name="Oberbeckmann S."/>
            <person name="Bunk B."/>
            <person name="Jeske O."/>
            <person name="Meyerdierks A."/>
            <person name="Storesund J.E."/>
            <person name="Kallscheuer N."/>
            <person name="Luecker S."/>
            <person name="Lage O.M."/>
            <person name="Pohl T."/>
            <person name="Merkel B.J."/>
            <person name="Hornburger P."/>
            <person name="Mueller R.-W."/>
            <person name="Bruemmer F."/>
            <person name="Labrenz M."/>
            <person name="Spormann A.M."/>
            <person name="Op den Camp H."/>
            <person name="Overmann J."/>
            <person name="Amann R."/>
            <person name="Jetten M.S.M."/>
            <person name="Mascher T."/>
            <person name="Medema M.H."/>
            <person name="Devos D.P."/>
            <person name="Kaster A.-K."/>
            <person name="Ovreas L."/>
            <person name="Rohde M."/>
            <person name="Galperin M.Y."/>
            <person name="Jogler C."/>
        </authorList>
    </citation>
    <scope>NUCLEOTIDE SEQUENCE [LARGE SCALE GENOMIC DNA]</scope>
    <source>
        <strain evidence="14 15">UC8</strain>
    </source>
</reference>
<dbReference type="SMART" id="SM00387">
    <property type="entry name" value="HATPase_c"/>
    <property type="match status" value="1"/>
</dbReference>
<dbReference type="Pfam" id="PF08447">
    <property type="entry name" value="PAS_3"/>
    <property type="match status" value="1"/>
</dbReference>
<dbReference type="CDD" id="cd00082">
    <property type="entry name" value="HisKA"/>
    <property type="match status" value="1"/>
</dbReference>
<keyword evidence="6 14" id="KW-0418">Kinase</keyword>
<dbReference type="Pfam" id="PF02518">
    <property type="entry name" value="HATPase_c"/>
    <property type="match status" value="1"/>
</dbReference>
<dbReference type="SUPFAM" id="SSF55785">
    <property type="entry name" value="PYP-like sensor domain (PAS domain)"/>
    <property type="match status" value="2"/>
</dbReference>
<dbReference type="FunFam" id="1.10.287.130:FF:000045">
    <property type="entry name" value="Two-component system sensor histidine kinase/response regulator"/>
    <property type="match status" value="1"/>
</dbReference>
<evidence type="ECO:0000256" key="8">
    <source>
        <dbReference type="ARBA" id="ARBA00023012"/>
    </source>
</evidence>
<dbReference type="InterPro" id="IPR036890">
    <property type="entry name" value="HATPase_C_sf"/>
</dbReference>
<dbReference type="Gene3D" id="3.30.565.10">
    <property type="entry name" value="Histidine kinase-like ATPase, C-terminal domain"/>
    <property type="match status" value="1"/>
</dbReference>
<dbReference type="Gene3D" id="1.10.287.130">
    <property type="match status" value="1"/>
</dbReference>
<dbReference type="PROSITE" id="PS50113">
    <property type="entry name" value="PAC"/>
    <property type="match status" value="2"/>
</dbReference>
<feature type="domain" description="PAC" evidence="13">
    <location>
        <begin position="863"/>
        <end position="915"/>
    </location>
</feature>
<dbReference type="GO" id="GO:0005524">
    <property type="term" value="F:ATP binding"/>
    <property type="evidence" value="ECO:0007669"/>
    <property type="project" value="UniProtKB-KW"/>
</dbReference>
<keyword evidence="4 14" id="KW-0808">Transferase</keyword>
<evidence type="ECO:0000256" key="3">
    <source>
        <dbReference type="ARBA" id="ARBA00022553"/>
    </source>
</evidence>
<evidence type="ECO:0000256" key="5">
    <source>
        <dbReference type="ARBA" id="ARBA00022741"/>
    </source>
</evidence>
<evidence type="ECO:0000313" key="15">
    <source>
        <dbReference type="Proteomes" id="UP000325286"/>
    </source>
</evidence>
<gene>
    <name evidence="14" type="primary">tmoS_1</name>
    <name evidence="14" type="ORF">UC8_07740</name>
</gene>
<feature type="domain" description="PAC" evidence="13">
    <location>
        <begin position="992"/>
        <end position="1044"/>
    </location>
</feature>
<dbReference type="SUPFAM" id="SSF55781">
    <property type="entry name" value="GAF domain-like"/>
    <property type="match status" value="1"/>
</dbReference>
<dbReference type="CDD" id="cd00130">
    <property type="entry name" value="PAS"/>
    <property type="match status" value="2"/>
</dbReference>
<dbReference type="SMART" id="SM00091">
    <property type="entry name" value="PAS"/>
    <property type="match status" value="2"/>
</dbReference>
<sequence length="1100" mass="121653">MNQRRASADTSTGFLVGDGEMSRRTREFDWSSTPVGPIDDWPQGLKTAVRIMLGSRYAMWLGWGPELTFFYNDAYAKMTLGPKHPGALGRPAGAVWSEIWNEVGPRAESVLRSGEATWDEGLLLFLERRGFPEESYHTFSYSPLPGDGDEVGGMLCVVTEDTERVIGERRLQTLRELAARTIDQAKSVGEACHKASEILADNSEDLPFSLIYLLGTDGRHAQLAGSSGVTANMQISSATVPLNQGDGSWPLHDVVEQGNAIVVDDLAHRFGELKVGPWPEVPQQAMVLPLATPGNSQLAGFLVVGVSSRLPFDDSYRGFFDLLAGQIAATVANARAYEVERERADALAELDRAKTAFFSNVSHEFRTPLTLMLGPIEDMLSRSYTELSPSAKGQLEVVNRNGLRLLRLVNSLLDFSRIEAGRVHAAFEPTNLAAFTRELASVFRSAIERAGLKLVVHCPDIREPVYVDREMWEKIVLNLLSNAFKFTLEGEIVITQRQTGEVVELCVRDTGTGIPSEQMPQLFERFHRIENSQGRTHEGSGIGLALVQELVKLHGGTIAAESSFGEGTTFTIRVPLGKSHLPTDQIGGRSTAVSSATGPTPYVEEALRWLPDETLTEHDTLEKVSLQELQVPSAVAAVPATDDDRPMVLVADDNSDMRQYVVRLLSERFRVTAVADGESALTEVRRRRPDLVLTDIMMPRLDGFGLLKELRDDPRTSDMPVIMLSARAGEESRVEGVEAGADDYLVKPFSARELIARVGAHLQMARMRRESAENLRQSEVQLQKERDLLSVTLASIGDAVVTTDTDSCVTNMNPVAETLTGWTCEEALGQPLDRIFRIVNEQSRKPVENPAERALREGVVVGLANHTVLIRKDGQECPIDDSAAPIRGEDGTIEGGVLVFRDITERRESEKALRESESYFRTMANNAPTMLWVTEADGSCSFLSRGWYEYTGQTEEEGLGGSGFGWLEAVHPDDRDESGRIFREANEKHEFFSLDYRVRQPDGSYRWAIDSGRPRFNEGGEFLGFIGSVIDVHERKTAQEFRQKQARILEMVASEQPLDEILNELTSFIEWQIPGSSGSILLLDKKGNRLRHGAAPRPGL</sequence>
<dbReference type="AlphaFoldDB" id="A0A5B9QP70"/>
<dbReference type="Pfam" id="PF00512">
    <property type="entry name" value="HisKA"/>
    <property type="match status" value="1"/>
</dbReference>
<dbReference type="InterPro" id="IPR001610">
    <property type="entry name" value="PAC"/>
</dbReference>
<evidence type="ECO:0000313" key="14">
    <source>
        <dbReference type="EMBL" id="QEG38816.1"/>
    </source>
</evidence>
<dbReference type="Pfam" id="PF00072">
    <property type="entry name" value="Response_reg"/>
    <property type="match status" value="1"/>
</dbReference>
<dbReference type="OrthoDB" id="3272385at2"/>
<feature type="domain" description="PAS" evidence="12">
    <location>
        <begin position="916"/>
        <end position="989"/>
    </location>
</feature>
<proteinExistence type="predicted"/>
<dbReference type="NCBIfam" id="TIGR00229">
    <property type="entry name" value="sensory_box"/>
    <property type="match status" value="2"/>
</dbReference>
<feature type="modified residue" description="4-aspartylphosphate" evidence="9">
    <location>
        <position position="695"/>
    </location>
</feature>
<keyword evidence="7" id="KW-0067">ATP-binding</keyword>
<dbReference type="CDD" id="cd16922">
    <property type="entry name" value="HATPase_EvgS-ArcB-TorS-like"/>
    <property type="match status" value="1"/>
</dbReference>
<evidence type="ECO:0000259" key="10">
    <source>
        <dbReference type="PROSITE" id="PS50109"/>
    </source>
</evidence>
<dbReference type="InterPro" id="IPR004358">
    <property type="entry name" value="Sig_transdc_His_kin-like_C"/>
</dbReference>
<keyword evidence="8" id="KW-0902">Two-component regulatory system</keyword>
<dbReference type="PRINTS" id="PR00344">
    <property type="entry name" value="BCTRLSENSOR"/>
</dbReference>
<evidence type="ECO:0000259" key="12">
    <source>
        <dbReference type="PROSITE" id="PS50112"/>
    </source>
</evidence>
<keyword evidence="3 9" id="KW-0597">Phosphoprotein</keyword>
<evidence type="ECO:0000256" key="4">
    <source>
        <dbReference type="ARBA" id="ARBA00022679"/>
    </source>
</evidence>
<dbReference type="Gene3D" id="3.40.50.2300">
    <property type="match status" value="1"/>
</dbReference>
<dbReference type="SMART" id="SM00086">
    <property type="entry name" value="PAC"/>
    <property type="match status" value="2"/>
</dbReference>
<dbReference type="InterPro" id="IPR013655">
    <property type="entry name" value="PAS_fold_3"/>
</dbReference>
<organism evidence="14 15">
    <name type="scientific">Roseimaritima ulvae</name>
    <dbReference type="NCBI Taxonomy" id="980254"/>
    <lineage>
        <taxon>Bacteria</taxon>
        <taxon>Pseudomonadati</taxon>
        <taxon>Planctomycetota</taxon>
        <taxon>Planctomycetia</taxon>
        <taxon>Pirellulales</taxon>
        <taxon>Pirellulaceae</taxon>
        <taxon>Roseimaritima</taxon>
    </lineage>
</organism>
<dbReference type="Pfam" id="PF13185">
    <property type="entry name" value="GAF_2"/>
    <property type="match status" value="1"/>
</dbReference>
<comment type="catalytic activity">
    <reaction evidence="1">
        <text>ATP + protein L-histidine = ADP + protein N-phospho-L-histidine.</text>
        <dbReference type="EC" id="2.7.13.3"/>
    </reaction>
</comment>
<dbReference type="PROSITE" id="PS50110">
    <property type="entry name" value="RESPONSE_REGULATORY"/>
    <property type="match status" value="1"/>
</dbReference>
<dbReference type="InterPro" id="IPR003018">
    <property type="entry name" value="GAF"/>
</dbReference>
<dbReference type="SUPFAM" id="SSF47384">
    <property type="entry name" value="Homodimeric domain of signal transducing histidine kinase"/>
    <property type="match status" value="1"/>
</dbReference>
<dbReference type="InterPro" id="IPR003594">
    <property type="entry name" value="HATPase_dom"/>
</dbReference>
<feature type="domain" description="Response regulatory" evidence="11">
    <location>
        <begin position="647"/>
        <end position="762"/>
    </location>
</feature>
<dbReference type="PROSITE" id="PS50109">
    <property type="entry name" value="HIS_KIN"/>
    <property type="match status" value="1"/>
</dbReference>
<dbReference type="InterPro" id="IPR005467">
    <property type="entry name" value="His_kinase_dom"/>
</dbReference>
<evidence type="ECO:0000259" key="11">
    <source>
        <dbReference type="PROSITE" id="PS50110"/>
    </source>
</evidence>
<dbReference type="InterPro" id="IPR013656">
    <property type="entry name" value="PAS_4"/>
</dbReference>
<dbReference type="Pfam" id="PF08448">
    <property type="entry name" value="PAS_4"/>
    <property type="match status" value="1"/>
</dbReference>
<dbReference type="FunFam" id="3.30.565.10:FF:000037">
    <property type="entry name" value="Hybrid sensor histidine kinase/response regulator"/>
    <property type="match status" value="1"/>
</dbReference>
<dbReference type="PANTHER" id="PTHR43547:SF2">
    <property type="entry name" value="HYBRID SIGNAL TRANSDUCTION HISTIDINE KINASE C"/>
    <property type="match status" value="1"/>
</dbReference>
<dbReference type="RefSeq" id="WP_068141108.1">
    <property type="nucleotide sequence ID" value="NZ_CP042914.1"/>
</dbReference>
<evidence type="ECO:0000256" key="2">
    <source>
        <dbReference type="ARBA" id="ARBA00012438"/>
    </source>
</evidence>
<dbReference type="InterPro" id="IPR000014">
    <property type="entry name" value="PAS"/>
</dbReference>
<dbReference type="PANTHER" id="PTHR43547">
    <property type="entry name" value="TWO-COMPONENT HISTIDINE KINASE"/>
    <property type="match status" value="1"/>
</dbReference>
<evidence type="ECO:0000256" key="1">
    <source>
        <dbReference type="ARBA" id="ARBA00000085"/>
    </source>
</evidence>
<dbReference type="GO" id="GO:0000155">
    <property type="term" value="F:phosphorelay sensor kinase activity"/>
    <property type="evidence" value="ECO:0007669"/>
    <property type="project" value="InterPro"/>
</dbReference>
<dbReference type="SMART" id="SM00388">
    <property type="entry name" value="HisKA"/>
    <property type="match status" value="1"/>
</dbReference>
<dbReference type="InterPro" id="IPR036097">
    <property type="entry name" value="HisK_dim/P_sf"/>
</dbReference>
<dbReference type="KEGG" id="rul:UC8_07740"/>
<dbReference type="SUPFAM" id="SSF55874">
    <property type="entry name" value="ATPase domain of HSP90 chaperone/DNA topoisomerase II/histidine kinase"/>
    <property type="match status" value="1"/>
</dbReference>
<evidence type="ECO:0000256" key="6">
    <source>
        <dbReference type="ARBA" id="ARBA00022777"/>
    </source>
</evidence>
<feature type="domain" description="Histidine kinase" evidence="10">
    <location>
        <begin position="360"/>
        <end position="578"/>
    </location>
</feature>
<feature type="domain" description="PAS" evidence="12">
    <location>
        <begin position="785"/>
        <end position="858"/>
    </location>
</feature>
<dbReference type="InterPro" id="IPR029016">
    <property type="entry name" value="GAF-like_dom_sf"/>
</dbReference>
<keyword evidence="5" id="KW-0547">Nucleotide-binding</keyword>
<dbReference type="EC" id="2.7.13.3" evidence="2"/>
<dbReference type="SMART" id="SM00448">
    <property type="entry name" value="REC"/>
    <property type="match status" value="1"/>
</dbReference>
<dbReference type="InterPro" id="IPR003661">
    <property type="entry name" value="HisK_dim/P_dom"/>
</dbReference>
<evidence type="ECO:0000256" key="9">
    <source>
        <dbReference type="PROSITE-ProRule" id="PRU00169"/>
    </source>
</evidence>
<evidence type="ECO:0000259" key="13">
    <source>
        <dbReference type="PROSITE" id="PS50113"/>
    </source>
</evidence>
<dbReference type="EMBL" id="CP042914">
    <property type="protein sequence ID" value="QEG38816.1"/>
    <property type="molecule type" value="Genomic_DNA"/>
</dbReference>
<name>A0A5B9QP70_9BACT</name>
<protein>
    <recommendedName>
        <fullName evidence="2">histidine kinase</fullName>
        <ecNumber evidence="2">2.7.13.3</ecNumber>
    </recommendedName>
</protein>
<accession>A0A5B9QP70</accession>